<proteinExistence type="predicted"/>
<dbReference type="OrthoDB" id="9876299at2759"/>
<dbReference type="InParanoid" id="A0A165G7F6"/>
<dbReference type="SUPFAM" id="SSF51735">
    <property type="entry name" value="NAD(P)-binding Rossmann-fold domains"/>
    <property type="match status" value="1"/>
</dbReference>
<dbReference type="PANTHER" id="PTHR45458:SF1">
    <property type="entry name" value="SHORT CHAIN DEHYDROGENASE"/>
    <property type="match status" value="1"/>
</dbReference>
<dbReference type="PRINTS" id="PR00081">
    <property type="entry name" value="GDHRDH"/>
</dbReference>
<dbReference type="Gene3D" id="3.40.50.720">
    <property type="entry name" value="NAD(P)-binding Rossmann-like Domain"/>
    <property type="match status" value="1"/>
</dbReference>
<evidence type="ECO:0000256" key="1">
    <source>
        <dbReference type="ARBA" id="ARBA00022857"/>
    </source>
</evidence>
<name>A0A165G7F6_EXIGL</name>
<evidence type="ECO:0000313" key="2">
    <source>
        <dbReference type="EMBL" id="KZV90090.1"/>
    </source>
</evidence>
<sequence length="237" mass="25588">MPTWFVTGASRGIGLELTKQTAANANNTVFASCRSPSSATALNDIATSNKNVHVLPLDVEDEVSVRNAVDSVKKLLPAGVGIDYLINNAGFAANDHLKTTEPEALEAHFKTHVSGSFRVFRAFVPLVQASERKVVVTVSSELGSMAHVEDHSKLGEWFPSYAIAKAATNMLSKKIAVTYPDIISFAFAPGWIKTDLGGPTATYEVHDAVARHIKVYEGATKEISGKFINQFGQEVPW</sequence>
<dbReference type="Pfam" id="PF00106">
    <property type="entry name" value="adh_short"/>
    <property type="match status" value="1"/>
</dbReference>
<dbReference type="InterPro" id="IPR052184">
    <property type="entry name" value="SDR_enzymes"/>
</dbReference>
<dbReference type="InterPro" id="IPR020904">
    <property type="entry name" value="Sc_DH/Rdtase_CS"/>
</dbReference>
<dbReference type="AlphaFoldDB" id="A0A165G7F6"/>
<gene>
    <name evidence="2" type="ORF">EXIGLDRAFT_649606</name>
</gene>
<evidence type="ECO:0000313" key="3">
    <source>
        <dbReference type="Proteomes" id="UP000077266"/>
    </source>
</evidence>
<keyword evidence="3" id="KW-1185">Reference proteome</keyword>
<keyword evidence="1" id="KW-0521">NADP</keyword>
<dbReference type="GO" id="GO:0016616">
    <property type="term" value="F:oxidoreductase activity, acting on the CH-OH group of donors, NAD or NADP as acceptor"/>
    <property type="evidence" value="ECO:0007669"/>
    <property type="project" value="TreeGrafter"/>
</dbReference>
<dbReference type="PANTHER" id="PTHR45458">
    <property type="entry name" value="SHORT-CHAIN DEHYDROGENASE/REDUCTASE SDR"/>
    <property type="match status" value="1"/>
</dbReference>
<organism evidence="2 3">
    <name type="scientific">Exidia glandulosa HHB12029</name>
    <dbReference type="NCBI Taxonomy" id="1314781"/>
    <lineage>
        <taxon>Eukaryota</taxon>
        <taxon>Fungi</taxon>
        <taxon>Dikarya</taxon>
        <taxon>Basidiomycota</taxon>
        <taxon>Agaricomycotina</taxon>
        <taxon>Agaricomycetes</taxon>
        <taxon>Auriculariales</taxon>
        <taxon>Exidiaceae</taxon>
        <taxon>Exidia</taxon>
    </lineage>
</organism>
<reference evidence="2 3" key="1">
    <citation type="journal article" date="2016" name="Mol. Biol. Evol.">
        <title>Comparative Genomics of Early-Diverging Mushroom-Forming Fungi Provides Insights into the Origins of Lignocellulose Decay Capabilities.</title>
        <authorList>
            <person name="Nagy L.G."/>
            <person name="Riley R."/>
            <person name="Tritt A."/>
            <person name="Adam C."/>
            <person name="Daum C."/>
            <person name="Floudas D."/>
            <person name="Sun H."/>
            <person name="Yadav J.S."/>
            <person name="Pangilinan J."/>
            <person name="Larsson K.H."/>
            <person name="Matsuura K."/>
            <person name="Barry K."/>
            <person name="Labutti K."/>
            <person name="Kuo R."/>
            <person name="Ohm R.A."/>
            <person name="Bhattacharya S.S."/>
            <person name="Shirouzu T."/>
            <person name="Yoshinaga Y."/>
            <person name="Martin F.M."/>
            <person name="Grigoriev I.V."/>
            <person name="Hibbett D.S."/>
        </authorList>
    </citation>
    <scope>NUCLEOTIDE SEQUENCE [LARGE SCALE GENOMIC DNA]</scope>
    <source>
        <strain evidence="2 3">HHB12029</strain>
    </source>
</reference>
<dbReference type="InterPro" id="IPR002347">
    <property type="entry name" value="SDR_fam"/>
</dbReference>
<dbReference type="InterPro" id="IPR036291">
    <property type="entry name" value="NAD(P)-bd_dom_sf"/>
</dbReference>
<dbReference type="PROSITE" id="PS00061">
    <property type="entry name" value="ADH_SHORT"/>
    <property type="match status" value="1"/>
</dbReference>
<dbReference type="EMBL" id="KV426056">
    <property type="protein sequence ID" value="KZV90090.1"/>
    <property type="molecule type" value="Genomic_DNA"/>
</dbReference>
<dbReference type="CDD" id="cd05325">
    <property type="entry name" value="carb_red_sniffer_like_SDR_c"/>
    <property type="match status" value="1"/>
</dbReference>
<protein>
    <submittedName>
        <fullName evidence="2">NAD(P)-binding protein</fullName>
    </submittedName>
</protein>
<dbReference type="Proteomes" id="UP000077266">
    <property type="component" value="Unassembled WGS sequence"/>
</dbReference>
<accession>A0A165G7F6</accession>